<keyword evidence="3" id="KW-0238">DNA-binding</keyword>
<keyword evidence="2" id="KW-0805">Transcription regulation</keyword>
<evidence type="ECO:0000313" key="8">
    <source>
        <dbReference type="EMBL" id="OIV91865.1"/>
    </source>
</evidence>
<evidence type="ECO:0000256" key="4">
    <source>
        <dbReference type="ARBA" id="ARBA00023163"/>
    </source>
</evidence>
<feature type="region of interest" description="Disordered" evidence="6">
    <location>
        <begin position="303"/>
        <end position="326"/>
    </location>
</feature>
<feature type="compositionally biased region" description="Polar residues" evidence="6">
    <location>
        <begin position="306"/>
        <end position="316"/>
    </location>
</feature>
<dbReference type="Pfam" id="PF13837">
    <property type="entry name" value="Myb_DNA-bind_4"/>
    <property type="match status" value="1"/>
</dbReference>
<feature type="region of interest" description="Disordered" evidence="6">
    <location>
        <begin position="80"/>
        <end position="109"/>
    </location>
</feature>
<dbReference type="Gramene" id="OIV91865">
    <property type="protein sequence ID" value="OIV91865"/>
    <property type="gene ID" value="TanjilG_17857"/>
</dbReference>
<reference evidence="8 9" key="1">
    <citation type="journal article" date="2017" name="Plant Biotechnol. J.">
        <title>A comprehensive draft genome sequence for lupin (Lupinus angustifolius), an emerging health food: insights into plant-microbe interactions and legume evolution.</title>
        <authorList>
            <person name="Hane J.K."/>
            <person name="Ming Y."/>
            <person name="Kamphuis L.G."/>
            <person name="Nelson M.N."/>
            <person name="Garg G."/>
            <person name="Atkins C.A."/>
            <person name="Bayer P.E."/>
            <person name="Bravo A."/>
            <person name="Bringans S."/>
            <person name="Cannon S."/>
            <person name="Edwards D."/>
            <person name="Foley R."/>
            <person name="Gao L.L."/>
            <person name="Harrison M.J."/>
            <person name="Huang W."/>
            <person name="Hurgobin B."/>
            <person name="Li S."/>
            <person name="Liu C.W."/>
            <person name="McGrath A."/>
            <person name="Morahan G."/>
            <person name="Murray J."/>
            <person name="Weller J."/>
            <person name="Jian J."/>
            <person name="Singh K.B."/>
        </authorList>
    </citation>
    <scope>NUCLEOTIDE SEQUENCE [LARGE SCALE GENOMIC DNA]</scope>
    <source>
        <strain evidence="9">cv. Tanjil</strain>
        <tissue evidence="8">Whole plant</tissue>
    </source>
</reference>
<dbReference type="FunFam" id="1.10.10.60:FF:000092">
    <property type="entry name" value="Trihelix transcription factor GT-2"/>
    <property type="match status" value="1"/>
</dbReference>
<feature type="compositionally biased region" description="Basic and acidic residues" evidence="6">
    <location>
        <begin position="317"/>
        <end position="326"/>
    </location>
</feature>
<dbReference type="PANTHER" id="PTHR21654:SF7">
    <property type="entry name" value="HOMEODOMAIN-LIKE SUPERFAMILY PROTEIN"/>
    <property type="match status" value="1"/>
</dbReference>
<feature type="region of interest" description="Disordered" evidence="6">
    <location>
        <begin position="32"/>
        <end position="65"/>
    </location>
</feature>
<dbReference type="STRING" id="3871.A0A4P1QPZ6"/>
<feature type="compositionally biased region" description="Polar residues" evidence="6">
    <location>
        <begin position="86"/>
        <end position="96"/>
    </location>
</feature>
<dbReference type="PANTHER" id="PTHR21654">
    <property type="entry name" value="FI21293P1"/>
    <property type="match status" value="1"/>
</dbReference>
<dbReference type="GO" id="GO:0005634">
    <property type="term" value="C:nucleus"/>
    <property type="evidence" value="ECO:0007669"/>
    <property type="project" value="UniProtKB-SubCell"/>
</dbReference>
<dbReference type="GO" id="GO:0006355">
    <property type="term" value="P:regulation of DNA-templated transcription"/>
    <property type="evidence" value="ECO:0007669"/>
    <property type="project" value="UniProtKB-ARBA"/>
</dbReference>
<protein>
    <recommendedName>
        <fullName evidence="7">Myb-like domain-containing protein</fullName>
    </recommendedName>
</protein>
<dbReference type="GO" id="GO:0003677">
    <property type="term" value="F:DNA binding"/>
    <property type="evidence" value="ECO:0007669"/>
    <property type="project" value="UniProtKB-KW"/>
</dbReference>
<dbReference type="CDD" id="cd12203">
    <property type="entry name" value="GT1"/>
    <property type="match status" value="1"/>
</dbReference>
<dbReference type="KEGG" id="lang:109333760"/>
<accession>A0A4P1QPZ6</accession>
<evidence type="ECO:0000256" key="5">
    <source>
        <dbReference type="ARBA" id="ARBA00023242"/>
    </source>
</evidence>
<sequence length="326" mass="37601">MDIFAADAVSPFPDSGDLIYDALFSTTDIISHHHHNHHNPQKLRPIRPNGISSPPHLPPLDAPGSGHYYGFPLTGSFLDDDENNVYDDNSSGSTKEPGSRKRSKREGENLENFVQNLVTEMMEKQERMHKELVDMIEQKENERIMREEAWRHETMEKFKRDEEARAEEKSRSLAIISLIQNLIGHEIQIHQPAEGDANTHRELIADQNNSRWPDVEVQELIALRTPLEHKFQVMGPKGSMWEEISEAMHKKGFNRSAKKCKEKWENITKYYKRTVGNGKKRRQNSKACPYFDELDTLYRNGILNHGSASSNTNNVTKIEKEESRTQ</sequence>
<evidence type="ECO:0000256" key="2">
    <source>
        <dbReference type="ARBA" id="ARBA00023015"/>
    </source>
</evidence>
<evidence type="ECO:0000259" key="7">
    <source>
        <dbReference type="PROSITE" id="PS50090"/>
    </source>
</evidence>
<dbReference type="Gene3D" id="1.10.10.60">
    <property type="entry name" value="Homeodomain-like"/>
    <property type="match status" value="1"/>
</dbReference>
<evidence type="ECO:0000313" key="9">
    <source>
        <dbReference type="Proteomes" id="UP000188354"/>
    </source>
</evidence>
<dbReference type="EMBL" id="CM007379">
    <property type="protein sequence ID" value="OIV91865.1"/>
    <property type="molecule type" value="Genomic_DNA"/>
</dbReference>
<proteinExistence type="predicted"/>
<name>A0A4P1QPZ6_LUPAN</name>
<feature type="compositionally biased region" description="Basic residues" evidence="6">
    <location>
        <begin position="32"/>
        <end position="45"/>
    </location>
</feature>
<dbReference type="PROSITE" id="PS50090">
    <property type="entry name" value="MYB_LIKE"/>
    <property type="match status" value="1"/>
</dbReference>
<comment type="subcellular location">
    <subcellularLocation>
        <location evidence="1">Nucleus</location>
    </subcellularLocation>
</comment>
<gene>
    <name evidence="8" type="ORF">TanjilG_17857</name>
</gene>
<keyword evidence="4" id="KW-0804">Transcription</keyword>
<feature type="domain" description="Myb-like" evidence="7">
    <location>
        <begin position="204"/>
        <end position="268"/>
    </location>
</feature>
<dbReference type="Proteomes" id="UP000188354">
    <property type="component" value="Chromosome LG19"/>
</dbReference>
<keyword evidence="9" id="KW-1185">Reference proteome</keyword>
<evidence type="ECO:0000256" key="6">
    <source>
        <dbReference type="SAM" id="MobiDB-lite"/>
    </source>
</evidence>
<dbReference type="AlphaFoldDB" id="A0A4P1QPZ6"/>
<organism evidence="8 9">
    <name type="scientific">Lupinus angustifolius</name>
    <name type="common">Narrow-leaved blue lupine</name>
    <dbReference type="NCBI Taxonomy" id="3871"/>
    <lineage>
        <taxon>Eukaryota</taxon>
        <taxon>Viridiplantae</taxon>
        <taxon>Streptophyta</taxon>
        <taxon>Embryophyta</taxon>
        <taxon>Tracheophyta</taxon>
        <taxon>Spermatophyta</taxon>
        <taxon>Magnoliopsida</taxon>
        <taxon>eudicotyledons</taxon>
        <taxon>Gunneridae</taxon>
        <taxon>Pentapetalae</taxon>
        <taxon>rosids</taxon>
        <taxon>fabids</taxon>
        <taxon>Fabales</taxon>
        <taxon>Fabaceae</taxon>
        <taxon>Papilionoideae</taxon>
        <taxon>50 kb inversion clade</taxon>
        <taxon>genistoids sensu lato</taxon>
        <taxon>core genistoids</taxon>
        <taxon>Genisteae</taxon>
        <taxon>Lupinus</taxon>
    </lineage>
</organism>
<evidence type="ECO:0000256" key="1">
    <source>
        <dbReference type="ARBA" id="ARBA00004123"/>
    </source>
</evidence>
<dbReference type="InterPro" id="IPR001005">
    <property type="entry name" value="SANT/Myb"/>
</dbReference>
<dbReference type="InterPro" id="IPR044822">
    <property type="entry name" value="Myb_DNA-bind_4"/>
</dbReference>
<keyword evidence="5" id="KW-0539">Nucleus</keyword>
<evidence type="ECO:0000256" key="3">
    <source>
        <dbReference type="ARBA" id="ARBA00023125"/>
    </source>
</evidence>
<dbReference type="OrthoDB" id="691673at2759"/>